<dbReference type="InterPro" id="IPR012338">
    <property type="entry name" value="Beta-lactam/transpept-like"/>
</dbReference>
<proteinExistence type="predicted"/>
<dbReference type="PANTHER" id="PTHR43283">
    <property type="entry name" value="BETA-LACTAMASE-RELATED"/>
    <property type="match status" value="1"/>
</dbReference>
<evidence type="ECO:0000259" key="1">
    <source>
        <dbReference type="Pfam" id="PF00144"/>
    </source>
</evidence>
<dbReference type="Pfam" id="PF00144">
    <property type="entry name" value="Beta-lactamase"/>
    <property type="match status" value="1"/>
</dbReference>
<organism evidence="2 3">
    <name type="scientific">Fonsecaea erecta</name>
    <dbReference type="NCBI Taxonomy" id="1367422"/>
    <lineage>
        <taxon>Eukaryota</taxon>
        <taxon>Fungi</taxon>
        <taxon>Dikarya</taxon>
        <taxon>Ascomycota</taxon>
        <taxon>Pezizomycotina</taxon>
        <taxon>Eurotiomycetes</taxon>
        <taxon>Chaetothyriomycetidae</taxon>
        <taxon>Chaetothyriales</taxon>
        <taxon>Herpotrichiellaceae</taxon>
        <taxon>Fonsecaea</taxon>
    </lineage>
</organism>
<dbReference type="InterPro" id="IPR050789">
    <property type="entry name" value="Diverse_Enzym_Activities"/>
</dbReference>
<gene>
    <name evidence="2" type="ORF">AYL99_08678</name>
</gene>
<keyword evidence="3" id="KW-1185">Reference proteome</keyword>
<accession>A0A178ZDP6</accession>
<dbReference type="SUPFAM" id="SSF56601">
    <property type="entry name" value="beta-lactamase/transpeptidase-like"/>
    <property type="match status" value="1"/>
</dbReference>
<dbReference type="Proteomes" id="UP000078343">
    <property type="component" value="Unassembled WGS sequence"/>
</dbReference>
<sequence>MTFRLSEEGATLLQEWLKTATKDATTGIPGVEVCVVNRQGQNIFQAAHGRVGASNDAGLLQTNSIFWLASASKLVLSIACMQLVEKALLSLDDADQVEQLCPRLKDVHVVQRSADGSLSFEDKKGRITLRMLMNHTAGFGYKSYSPEIRDWVALNSTHAGDFSQPLVAHPGTAWNYGFNNEWVSLMIEAASGERMEAYVKKHISEPLGLKDISLFPNGNMKARLAQLSRRSLQNGRLEERPHFIQAVLDLNTADERERAFQNAAGGFFSSPADYCAIIATLLNGGASPVTGARILQPSTVDAMFENQIPEFPNFARQGIPAAVPDETYPIAELYPAQPHHLPQGWGLSFMLTLQPTVEGRGPGTGSWAGMANCYWWADRIKGVGGFIGTQILPFAGSSSIDTNEPAVRSLTSPNSSDPVVISLCRDIESIVYANQASD</sequence>
<evidence type="ECO:0000313" key="3">
    <source>
        <dbReference type="Proteomes" id="UP000078343"/>
    </source>
</evidence>
<dbReference type="Gene3D" id="3.40.710.10">
    <property type="entry name" value="DD-peptidase/beta-lactamase superfamily"/>
    <property type="match status" value="1"/>
</dbReference>
<comment type="caution">
    <text evidence="2">The sequence shown here is derived from an EMBL/GenBank/DDBJ whole genome shotgun (WGS) entry which is preliminary data.</text>
</comment>
<dbReference type="GeneID" id="30012846"/>
<protein>
    <recommendedName>
        <fullName evidence="1">Beta-lactamase-related domain-containing protein</fullName>
    </recommendedName>
</protein>
<dbReference type="STRING" id="1367422.A0A178ZDP6"/>
<dbReference type="OrthoDB" id="5946976at2759"/>
<dbReference type="RefSeq" id="XP_018691307.1">
    <property type="nucleotide sequence ID" value="XM_018840186.1"/>
</dbReference>
<dbReference type="InterPro" id="IPR001466">
    <property type="entry name" value="Beta-lactam-related"/>
</dbReference>
<dbReference type="PANTHER" id="PTHR43283:SF3">
    <property type="entry name" value="BETA-LACTAMASE FAMILY PROTEIN (AFU_ORTHOLOGUE AFUA_5G07500)"/>
    <property type="match status" value="1"/>
</dbReference>
<name>A0A178ZDP6_9EURO</name>
<dbReference type="AlphaFoldDB" id="A0A178ZDP6"/>
<feature type="domain" description="Beta-lactamase-related" evidence="1">
    <location>
        <begin position="23"/>
        <end position="392"/>
    </location>
</feature>
<reference evidence="2 3" key="1">
    <citation type="submission" date="2016-04" db="EMBL/GenBank/DDBJ databases">
        <title>Draft genome of Fonsecaea erecta CBS 125763.</title>
        <authorList>
            <person name="Weiss V.A."/>
            <person name="Vicente V.A."/>
            <person name="Raittz R.T."/>
            <person name="Moreno L.F."/>
            <person name="De Souza E.M."/>
            <person name="Pedrosa F.O."/>
            <person name="Steffens M.B."/>
            <person name="Faoro H."/>
            <person name="Tadra-Sfeir M.Z."/>
            <person name="Najafzadeh M.J."/>
            <person name="Felipe M.S."/>
            <person name="Teixeira M."/>
            <person name="Sun J."/>
            <person name="Xi L."/>
            <person name="Gomes R."/>
            <person name="De Azevedo C.M."/>
            <person name="Salgado C.G."/>
            <person name="Da Silva M.B."/>
            <person name="Nascimento M.F."/>
            <person name="Queiroz-Telles F."/>
            <person name="Attili D.S."/>
            <person name="Gorbushina A."/>
        </authorList>
    </citation>
    <scope>NUCLEOTIDE SEQUENCE [LARGE SCALE GENOMIC DNA]</scope>
    <source>
        <strain evidence="2 3">CBS 125763</strain>
    </source>
</reference>
<evidence type="ECO:0000313" key="2">
    <source>
        <dbReference type="EMBL" id="OAP57940.1"/>
    </source>
</evidence>
<dbReference type="EMBL" id="LVYI01000007">
    <property type="protein sequence ID" value="OAP57940.1"/>
    <property type="molecule type" value="Genomic_DNA"/>
</dbReference>